<dbReference type="RefSeq" id="WP_191836480.1">
    <property type="nucleotide sequence ID" value="NZ_CP120185.1"/>
</dbReference>
<reference evidence="2" key="2">
    <citation type="journal article" date="2023" name="Vet. Microbiol.">
        <title>Emergence of livestock-associated Mammaliicoccus sciuri ST71 co-harbouring mecA and mecC genes in Brazil.</title>
        <authorList>
            <person name="de Moura G.S."/>
            <person name="de Carvalho E."/>
            <person name="Ramos Sanchez E.M."/>
            <person name="Sellera F.P."/>
            <person name="Marques M.F.S."/>
            <person name="Heinemann M.B."/>
            <person name="De Vliegher S."/>
            <person name="Souza F.N."/>
            <person name="Mota R.A."/>
        </authorList>
    </citation>
    <scope>NUCLEOTIDE SEQUENCE</scope>
    <source>
        <strain evidence="2">BR656</strain>
    </source>
</reference>
<dbReference type="PANTHER" id="PTHR42924:SF3">
    <property type="entry name" value="POLYMERASE_HISTIDINOL PHOSPHATASE N-TERMINAL DOMAIN-CONTAINING PROTEIN"/>
    <property type="match status" value="1"/>
</dbReference>
<dbReference type="PANTHER" id="PTHR42924">
    <property type="entry name" value="EXONUCLEASE"/>
    <property type="match status" value="1"/>
</dbReference>
<dbReference type="InterPro" id="IPR027417">
    <property type="entry name" value="P-loop_NTPase"/>
</dbReference>
<keyword evidence="3" id="KW-1185">Reference proteome</keyword>
<accession>A0ABT7HXA5</accession>
<reference evidence="2" key="1">
    <citation type="submission" date="2022-09" db="EMBL/GenBank/DDBJ databases">
        <authorList>
            <person name="De Moura G.S."/>
            <person name="Carvalho E."/>
            <person name="Ramos Sanchez E.M."/>
            <person name="Sellera F.P."/>
            <person name="Marques M.F.S."/>
            <person name="Heinemann M.B."/>
            <person name="De Vliegher S."/>
            <person name="Souza F.N."/>
            <person name="Mota R.A."/>
        </authorList>
    </citation>
    <scope>NUCLEOTIDE SEQUENCE</scope>
    <source>
        <strain evidence="2">BR656</strain>
    </source>
</reference>
<dbReference type="InterPro" id="IPR003141">
    <property type="entry name" value="Pol/His_phosphatase_N"/>
</dbReference>
<sequence>MVGNKWYKCDLHIHSTASKCFHDKSVTAEQWVAKCKEKGLDCVALTDHNTGANIDEYKEVAEKNNIILFPGVELTCGESKTHLLVLFDRNSGTTEVEDFILKMEIERDKMASSDANSPKTVLEVINYAERHGLVVIPAHIDEYNGLSGLSYAVRQDVFKAPNISSVQVVQKEFLDILQDNLSGEDAKRKIASVGQRYGNVGEDTLAEWLKPVREAINNNINFLTFSDNPHEEGNPKHGLWGIGQRYTYIKMKENPDLYSLRDALMLGKSRTQSDFINSNKNDRKVSIKTLSFSGTTLSSKEVKVDFSNNLTTIIGGRGTGKSCITRLLFYVLGKEDKLRDYSEIYADYS</sequence>
<dbReference type="Gene3D" id="3.40.50.300">
    <property type="entry name" value="P-loop containing nucleotide triphosphate hydrolases"/>
    <property type="match status" value="1"/>
</dbReference>
<evidence type="ECO:0000313" key="3">
    <source>
        <dbReference type="Proteomes" id="UP001176210"/>
    </source>
</evidence>
<protein>
    <submittedName>
        <fullName evidence="2">PHP domain-containing protein</fullName>
    </submittedName>
</protein>
<dbReference type="InterPro" id="IPR016195">
    <property type="entry name" value="Pol/histidinol_Pase-like"/>
</dbReference>
<dbReference type="SMART" id="SM00481">
    <property type="entry name" value="POLIIIAc"/>
    <property type="match status" value="1"/>
</dbReference>
<dbReference type="InterPro" id="IPR004013">
    <property type="entry name" value="PHP_dom"/>
</dbReference>
<evidence type="ECO:0000259" key="1">
    <source>
        <dbReference type="SMART" id="SM00481"/>
    </source>
</evidence>
<dbReference type="InterPro" id="IPR052018">
    <property type="entry name" value="PHP_domain"/>
</dbReference>
<feature type="domain" description="Polymerase/histidinol phosphatase N-terminal" evidence="1">
    <location>
        <begin position="9"/>
        <end position="78"/>
    </location>
</feature>
<evidence type="ECO:0000313" key="2">
    <source>
        <dbReference type="EMBL" id="MDL0116680.1"/>
    </source>
</evidence>
<dbReference type="SUPFAM" id="SSF89550">
    <property type="entry name" value="PHP domain-like"/>
    <property type="match status" value="1"/>
</dbReference>
<proteinExistence type="predicted"/>
<dbReference type="Pfam" id="PF02811">
    <property type="entry name" value="PHP"/>
    <property type="match status" value="1"/>
</dbReference>
<dbReference type="Proteomes" id="UP001176210">
    <property type="component" value="Unassembled WGS sequence"/>
</dbReference>
<comment type="caution">
    <text evidence="2">The sequence shown here is derived from an EMBL/GenBank/DDBJ whole genome shotgun (WGS) entry which is preliminary data.</text>
</comment>
<dbReference type="EMBL" id="JAPNQM010000002">
    <property type="protein sequence ID" value="MDL0116680.1"/>
    <property type="molecule type" value="Genomic_DNA"/>
</dbReference>
<organism evidence="2 3">
    <name type="scientific">Mammaliicoccus sciuri</name>
    <name type="common">Staphylococcus sciuri</name>
    <dbReference type="NCBI Taxonomy" id="1296"/>
    <lineage>
        <taxon>Bacteria</taxon>
        <taxon>Bacillati</taxon>
        <taxon>Bacillota</taxon>
        <taxon>Bacilli</taxon>
        <taxon>Bacillales</taxon>
        <taxon>Staphylococcaceae</taxon>
        <taxon>Mammaliicoccus</taxon>
    </lineage>
</organism>
<dbReference type="Gene3D" id="3.20.20.140">
    <property type="entry name" value="Metal-dependent hydrolases"/>
    <property type="match status" value="1"/>
</dbReference>
<name>A0ABT7HXA5_MAMSC</name>
<gene>
    <name evidence="2" type="ORF">OWO77_06810</name>
</gene>